<gene>
    <name evidence="1" type="ORF">X777_06919</name>
</gene>
<organism evidence="1 2">
    <name type="scientific">Ooceraea biroi</name>
    <name type="common">Clonal raider ant</name>
    <name type="synonym">Cerapachys biroi</name>
    <dbReference type="NCBI Taxonomy" id="2015173"/>
    <lineage>
        <taxon>Eukaryota</taxon>
        <taxon>Metazoa</taxon>
        <taxon>Ecdysozoa</taxon>
        <taxon>Arthropoda</taxon>
        <taxon>Hexapoda</taxon>
        <taxon>Insecta</taxon>
        <taxon>Pterygota</taxon>
        <taxon>Neoptera</taxon>
        <taxon>Endopterygota</taxon>
        <taxon>Hymenoptera</taxon>
        <taxon>Apocrita</taxon>
        <taxon>Aculeata</taxon>
        <taxon>Formicoidea</taxon>
        <taxon>Formicidae</taxon>
        <taxon>Dorylinae</taxon>
        <taxon>Ooceraea</taxon>
    </lineage>
</organism>
<protein>
    <submittedName>
        <fullName evidence="1">Uncharacterized protein</fullName>
    </submittedName>
</protein>
<evidence type="ECO:0000313" key="1">
    <source>
        <dbReference type="EMBL" id="EZA53609.1"/>
    </source>
</evidence>
<name>A0A026WF32_OOCBI</name>
<dbReference type="OrthoDB" id="6765180at2759"/>
<sequence length="243" mass="27913">MALRLNCYVCDGRFPRRTMARVDGDANAAKQGIAIRRRDNFDRQPLEVTHLTRICLNCNQSITDEITAIEQDPSCMRLNVLTQTRNSTCLICNADIDVHRLPYVIRGPELQVFLQSLREVAISMTRIEDESSITDEEFKCFCPVTKEQFRELFTFCDSVPRREGGYRSVSKKDLLAFLCKMHQGLSDKFLASIFQYSDRPAASRAVATVRKSLMRRFVPSNIGLDAITRENYIERHVTEFANE</sequence>
<reference evidence="1 2" key="1">
    <citation type="journal article" date="2014" name="Curr. Biol.">
        <title>The genome of the clonal raider ant Cerapachys biroi.</title>
        <authorList>
            <person name="Oxley P.R."/>
            <person name="Ji L."/>
            <person name="Fetter-Pruneda I."/>
            <person name="McKenzie S.K."/>
            <person name="Li C."/>
            <person name="Hu H."/>
            <person name="Zhang G."/>
            <person name="Kronauer D.J."/>
        </authorList>
    </citation>
    <scope>NUCLEOTIDE SEQUENCE [LARGE SCALE GENOMIC DNA]</scope>
</reference>
<dbReference type="Proteomes" id="UP000053097">
    <property type="component" value="Unassembled WGS sequence"/>
</dbReference>
<accession>A0A026WF32</accession>
<keyword evidence="2" id="KW-1185">Reference proteome</keyword>
<proteinExistence type="predicted"/>
<evidence type="ECO:0000313" key="2">
    <source>
        <dbReference type="Proteomes" id="UP000053097"/>
    </source>
</evidence>
<dbReference type="EMBL" id="KK107277">
    <property type="protein sequence ID" value="EZA53609.1"/>
    <property type="molecule type" value="Genomic_DNA"/>
</dbReference>
<dbReference type="AlphaFoldDB" id="A0A026WF32"/>